<dbReference type="InterPro" id="IPR036237">
    <property type="entry name" value="Xyl_isomerase-like_sf"/>
</dbReference>
<gene>
    <name evidence="2" type="ORF">YC6258_05341</name>
</gene>
<dbReference type="PANTHER" id="PTHR12110:SF21">
    <property type="entry name" value="XYLOSE ISOMERASE-LIKE TIM BARREL DOMAIN-CONTAINING PROTEIN"/>
    <property type="match status" value="1"/>
</dbReference>
<dbReference type="Gene3D" id="3.20.20.150">
    <property type="entry name" value="Divalent-metal-dependent TIM barrel enzymes"/>
    <property type="match status" value="1"/>
</dbReference>
<reference evidence="2 3" key="1">
    <citation type="submission" date="2014-01" db="EMBL/GenBank/DDBJ databases">
        <title>Full genme sequencing of cellulolytic bacterium Gynuella sunshinyii YC6258T gen. nov., sp. nov.</title>
        <authorList>
            <person name="Khan H."/>
            <person name="Chung E.J."/>
            <person name="Chung Y.R."/>
        </authorList>
    </citation>
    <scope>NUCLEOTIDE SEQUENCE [LARGE SCALE GENOMIC DNA]</scope>
    <source>
        <strain evidence="2 3">YC6258</strain>
    </source>
</reference>
<dbReference type="HOGENOM" id="CLU_067093_0_0_6"/>
<dbReference type="PANTHER" id="PTHR12110">
    <property type="entry name" value="HYDROXYPYRUVATE ISOMERASE"/>
    <property type="match status" value="1"/>
</dbReference>
<dbReference type="InterPro" id="IPR014621">
    <property type="entry name" value="UCP036778_sugar_epimerase"/>
</dbReference>
<proteinExistence type="predicted"/>
<dbReference type="PATRIC" id="fig|1445510.3.peg.5303"/>
<dbReference type="OrthoDB" id="2274384at2"/>
<dbReference type="KEGG" id="gsn:YC6258_05341"/>
<feature type="domain" description="Xylose isomerase-like TIM barrel" evidence="1">
    <location>
        <begin position="24"/>
        <end position="269"/>
    </location>
</feature>
<evidence type="ECO:0000313" key="2">
    <source>
        <dbReference type="EMBL" id="AJQ97371.1"/>
    </source>
</evidence>
<dbReference type="RefSeq" id="WP_044619131.1">
    <property type="nucleotide sequence ID" value="NZ_CP007142.1"/>
</dbReference>
<dbReference type="EC" id="5.3.99.-" evidence="2"/>
<protein>
    <submittedName>
        <fullName evidence="2">Putative sugar epimerase</fullName>
        <ecNumber evidence="2">5.3.99.-</ecNumber>
    </submittedName>
</protein>
<keyword evidence="2" id="KW-0413">Isomerase</keyword>
<dbReference type="AlphaFoldDB" id="A0A0C5VT59"/>
<keyword evidence="3" id="KW-1185">Reference proteome</keyword>
<dbReference type="InterPro" id="IPR050312">
    <property type="entry name" value="IolE/XylAMocC-like"/>
</dbReference>
<sequence>MSYIIKFSLNHMVHPSCDARELITAAAKLGIKAIELRNDIQANSINDLQQATEIGALAKENGIEILSINALYPFNIWNEERATQADNLAQLAQACGAKGLVLCPLNESSYQATEETKSENLRIALQALDAVLGQYHLYGFVEPLGFPASSLRLKRTAADVIQALSLESRFGLVHDTFHHRGGGEQEMFANITRLVHISGVEDPDVSFDVMQDAHRILVGPGDRLDNIRQIRQLLANGYNGYFSFEPFSRAVWDLPDPFAAVKKSMDYISSQL</sequence>
<dbReference type="PIRSF" id="PIRSF036778">
    <property type="entry name" value="UCP036778"/>
    <property type="match status" value="1"/>
</dbReference>
<dbReference type="SUPFAM" id="SSF51658">
    <property type="entry name" value="Xylose isomerase-like"/>
    <property type="match status" value="1"/>
</dbReference>
<evidence type="ECO:0000259" key="1">
    <source>
        <dbReference type="Pfam" id="PF01261"/>
    </source>
</evidence>
<name>A0A0C5VT59_9GAMM</name>
<accession>A0A0C5VT59</accession>
<dbReference type="GO" id="GO:0016853">
    <property type="term" value="F:isomerase activity"/>
    <property type="evidence" value="ECO:0007669"/>
    <property type="project" value="UniProtKB-KW"/>
</dbReference>
<dbReference type="STRING" id="1445510.YC6258_05341"/>
<dbReference type="Proteomes" id="UP000032266">
    <property type="component" value="Chromosome"/>
</dbReference>
<evidence type="ECO:0000313" key="3">
    <source>
        <dbReference type="Proteomes" id="UP000032266"/>
    </source>
</evidence>
<organism evidence="2 3">
    <name type="scientific">Gynuella sunshinyii YC6258</name>
    <dbReference type="NCBI Taxonomy" id="1445510"/>
    <lineage>
        <taxon>Bacteria</taxon>
        <taxon>Pseudomonadati</taxon>
        <taxon>Pseudomonadota</taxon>
        <taxon>Gammaproteobacteria</taxon>
        <taxon>Oceanospirillales</taxon>
        <taxon>Saccharospirillaceae</taxon>
        <taxon>Gynuella</taxon>
    </lineage>
</organism>
<dbReference type="InterPro" id="IPR013022">
    <property type="entry name" value="Xyl_isomerase-like_TIM-brl"/>
</dbReference>
<dbReference type="EMBL" id="CP007142">
    <property type="protein sequence ID" value="AJQ97371.1"/>
    <property type="molecule type" value="Genomic_DNA"/>
</dbReference>
<dbReference type="Pfam" id="PF01261">
    <property type="entry name" value="AP_endonuc_2"/>
    <property type="match status" value="1"/>
</dbReference>